<evidence type="ECO:0000259" key="5">
    <source>
        <dbReference type="PROSITE" id="PS50893"/>
    </source>
</evidence>
<keyword evidence="4" id="KW-0732">Signal</keyword>
<dbReference type="PANTHER" id="PTHR19211">
    <property type="entry name" value="ATP-BINDING TRANSPORT PROTEIN-RELATED"/>
    <property type="match status" value="1"/>
</dbReference>
<feature type="signal peptide" evidence="4">
    <location>
        <begin position="1"/>
        <end position="19"/>
    </location>
</feature>
<dbReference type="SMART" id="SM00382">
    <property type="entry name" value="AAA"/>
    <property type="match status" value="2"/>
</dbReference>
<dbReference type="Pfam" id="PF12848">
    <property type="entry name" value="ABC_tran_Xtn"/>
    <property type="match status" value="1"/>
</dbReference>
<evidence type="ECO:0000256" key="2">
    <source>
        <dbReference type="ARBA" id="ARBA00022741"/>
    </source>
</evidence>
<dbReference type="FunFam" id="3.40.50.300:FF:000011">
    <property type="entry name" value="Putative ABC transporter ATP-binding component"/>
    <property type="match status" value="1"/>
</dbReference>
<dbReference type="Pfam" id="PF00005">
    <property type="entry name" value="ABC_tran"/>
    <property type="match status" value="2"/>
</dbReference>
<feature type="chain" id="PRO_5031376058" description="ABC transporter domain-containing protein" evidence="4">
    <location>
        <begin position="20"/>
        <end position="638"/>
    </location>
</feature>
<dbReference type="EMBL" id="HBGK01006594">
    <property type="protein sequence ID" value="CAD9274531.1"/>
    <property type="molecule type" value="Transcribed_RNA"/>
</dbReference>
<dbReference type="Gene3D" id="3.40.50.300">
    <property type="entry name" value="P-loop containing nucleotide triphosphate hydrolases"/>
    <property type="match status" value="2"/>
</dbReference>
<keyword evidence="2" id="KW-0547">Nucleotide-binding</keyword>
<dbReference type="InterPro" id="IPR032781">
    <property type="entry name" value="ABC_tran_Xtn"/>
</dbReference>
<proteinExistence type="predicted"/>
<keyword evidence="3" id="KW-0067">ATP-binding</keyword>
<evidence type="ECO:0000313" key="6">
    <source>
        <dbReference type="EMBL" id="CAD9274531.1"/>
    </source>
</evidence>
<dbReference type="PROSITE" id="PS50893">
    <property type="entry name" value="ABC_TRANSPORTER_2"/>
    <property type="match status" value="2"/>
</dbReference>
<gene>
    <name evidence="6" type="ORF">GOCE00092_LOCUS3439</name>
</gene>
<feature type="domain" description="ABC transporter" evidence="5">
    <location>
        <begin position="76"/>
        <end position="336"/>
    </location>
</feature>
<keyword evidence="1" id="KW-0677">Repeat</keyword>
<dbReference type="InterPro" id="IPR050611">
    <property type="entry name" value="ABCF"/>
</dbReference>
<dbReference type="SUPFAM" id="SSF52540">
    <property type="entry name" value="P-loop containing nucleoside triphosphate hydrolases"/>
    <property type="match status" value="2"/>
</dbReference>
<evidence type="ECO:0000256" key="1">
    <source>
        <dbReference type="ARBA" id="ARBA00022737"/>
    </source>
</evidence>
<dbReference type="InterPro" id="IPR003439">
    <property type="entry name" value="ABC_transporter-like_ATP-bd"/>
</dbReference>
<protein>
    <recommendedName>
        <fullName evidence="5">ABC transporter domain-containing protein</fullName>
    </recommendedName>
</protein>
<dbReference type="GO" id="GO:0005524">
    <property type="term" value="F:ATP binding"/>
    <property type="evidence" value="ECO:0007669"/>
    <property type="project" value="UniProtKB-KW"/>
</dbReference>
<evidence type="ECO:0000256" key="4">
    <source>
        <dbReference type="SAM" id="SignalP"/>
    </source>
</evidence>
<reference evidence="6" key="1">
    <citation type="submission" date="2021-01" db="EMBL/GenBank/DDBJ databases">
        <authorList>
            <person name="Corre E."/>
            <person name="Pelletier E."/>
            <person name="Niang G."/>
            <person name="Scheremetjew M."/>
            <person name="Finn R."/>
            <person name="Kale V."/>
            <person name="Holt S."/>
            <person name="Cochrane G."/>
            <person name="Meng A."/>
            <person name="Brown T."/>
            <person name="Cohen L."/>
        </authorList>
    </citation>
    <scope>NUCLEOTIDE SEQUENCE</scope>
    <source>
        <strain evidence="6">CCMP 410</strain>
    </source>
</reference>
<dbReference type="PANTHER" id="PTHR19211:SF133">
    <property type="entry name" value="ABC TRANSPORTER FAMILY PROTEIN"/>
    <property type="match status" value="1"/>
</dbReference>
<dbReference type="InterPro" id="IPR003593">
    <property type="entry name" value="AAA+_ATPase"/>
</dbReference>
<sequence>MKISGLATLVVLSASTAHAAFTLNQPSSGGAAAVSSRHNRFSQQHHAPLFAATLKTTPVQEEKTGTTVGDTRGAALRLEDVAISRGATPLLKNIQWSVQPKERWGIVGPNGAGKSTLLGAITGTVRMDEGKALVGSKVRVGYLKQSAVSGSTKTVAEESMSEMTAIENAKERLRIVSEKLEAGDYEEATLEEFSDAQEEFEQVGGYEQEQLVDTVLKGLGFEPEDSGRLCADFSGGWQMRIALARLLLSQPSLLLLDEPSNHLDSSARDWLGKYIAGYDGAVVLVSHDIGLLDAGVNSIAEINGNTLIEYRGCAYSKYLEEKEFRATSAQAEYERNLEEAARLQAFVDKFGASATKAASAQSRVKMLEKMKREGKLDPPPVAVISKGRDPELVLPPPPKPIGEDLLKVENAVIGYDPNEEPLLKNIDLAIPRGMKLLLRGPNGAGKSTLLKALRGNLPHMLFDGTRTENEKLRLGVFTQDLAQELDVNARAIDLVTAYAREGQDGNILITDEKARNVMGRLNLAGDKPLRKVGELSGGEKARVALSMFSLKASNLLMLDEPSNHLDVGCINALAKALSGWGGKDGAVVVISHDRSFCEEVGFTHVGTVMNGKLKLEQRPLQDSDWDQYDIGAANSKFE</sequence>
<dbReference type="InterPro" id="IPR027417">
    <property type="entry name" value="P-loop_NTPase"/>
</dbReference>
<name>A0A7S1UPJ2_9STRA</name>
<dbReference type="PROSITE" id="PS00211">
    <property type="entry name" value="ABC_TRANSPORTER_1"/>
    <property type="match status" value="2"/>
</dbReference>
<accession>A0A7S1UPJ2</accession>
<feature type="domain" description="ABC transporter" evidence="5">
    <location>
        <begin position="406"/>
        <end position="635"/>
    </location>
</feature>
<organism evidence="6">
    <name type="scientific">Grammatophora oceanica</name>
    <dbReference type="NCBI Taxonomy" id="210454"/>
    <lineage>
        <taxon>Eukaryota</taxon>
        <taxon>Sar</taxon>
        <taxon>Stramenopiles</taxon>
        <taxon>Ochrophyta</taxon>
        <taxon>Bacillariophyta</taxon>
        <taxon>Fragilariophyceae</taxon>
        <taxon>Fragilariophycidae</taxon>
        <taxon>Rhabdonematales</taxon>
        <taxon>Grammatophoraceae</taxon>
        <taxon>Grammatophora</taxon>
    </lineage>
</organism>
<dbReference type="InterPro" id="IPR017871">
    <property type="entry name" value="ABC_transporter-like_CS"/>
</dbReference>
<dbReference type="AlphaFoldDB" id="A0A7S1UPJ2"/>
<dbReference type="GO" id="GO:0016887">
    <property type="term" value="F:ATP hydrolysis activity"/>
    <property type="evidence" value="ECO:0007669"/>
    <property type="project" value="InterPro"/>
</dbReference>
<evidence type="ECO:0000256" key="3">
    <source>
        <dbReference type="ARBA" id="ARBA00022840"/>
    </source>
</evidence>